<evidence type="ECO:0000313" key="2">
    <source>
        <dbReference type="EnsemblMetazoa" id="ADAC003533-PA"/>
    </source>
</evidence>
<name>W5JPM6_ANODA</name>
<keyword evidence="3" id="KW-1185">Reference proteome</keyword>
<reference evidence="1" key="2">
    <citation type="submission" date="2010-05" db="EMBL/GenBank/DDBJ databases">
        <authorList>
            <person name="Almeida L.G."/>
            <person name="Nicolas M.F."/>
            <person name="Souza R.C."/>
            <person name="Vasconcelos A.T.R."/>
        </authorList>
    </citation>
    <scope>NUCLEOTIDE SEQUENCE</scope>
</reference>
<protein>
    <submittedName>
        <fullName evidence="1 2">Uncharacterized protein</fullName>
    </submittedName>
</protein>
<dbReference type="AlphaFoldDB" id="W5JPM6"/>
<gene>
    <name evidence="1" type="ORF">AND_003533</name>
</gene>
<proteinExistence type="predicted"/>
<reference evidence="1" key="3">
    <citation type="journal article" date="2013" name="Nucleic Acids Res.">
        <title>The genome of Anopheles darlingi, the main neotropical malaria vector.</title>
        <authorList>
            <person name="Marinotti O."/>
            <person name="Cerqueira G.C."/>
            <person name="de Almeida L.G."/>
            <person name="Ferro M.I."/>
            <person name="Loreto E.L."/>
            <person name="Zaha A."/>
            <person name="Teixeira S.M."/>
            <person name="Wespiser A.R."/>
            <person name="Almeida E Silva A."/>
            <person name="Schlindwein A.D."/>
            <person name="Pacheco A.C."/>
            <person name="Silva A.L."/>
            <person name="Graveley B.R."/>
            <person name="Walenz B.P."/>
            <person name="Lima Bde A."/>
            <person name="Ribeiro C.A."/>
            <person name="Nunes-Silva C.G."/>
            <person name="de Carvalho C.R."/>
            <person name="Soares C.M."/>
            <person name="de Menezes C.B."/>
            <person name="Matiolli C."/>
            <person name="Caffrey D."/>
            <person name="Araujo D.A."/>
            <person name="de Oliveira D.M."/>
            <person name="Golenbock D."/>
            <person name="Grisard E.C."/>
            <person name="Fantinatti-Garboggini F."/>
            <person name="de Carvalho F.M."/>
            <person name="Barcellos F.G."/>
            <person name="Prosdocimi F."/>
            <person name="May G."/>
            <person name="Azevedo Junior G.M."/>
            <person name="Guimaraes G.M."/>
            <person name="Goldman G.H."/>
            <person name="Padilha I.Q."/>
            <person name="Batista Jda S."/>
            <person name="Ferro J.A."/>
            <person name="Ribeiro J.M."/>
            <person name="Fietto J.L."/>
            <person name="Dabbas K.M."/>
            <person name="Cerdeira L."/>
            <person name="Agnez-Lima L.F."/>
            <person name="Brocchi M."/>
            <person name="de Carvalho M.O."/>
            <person name="Teixeira Mde M."/>
            <person name="Diniz Maia Mde M."/>
            <person name="Goldman M.H."/>
            <person name="Cruz Schneider M.P."/>
            <person name="Felipe M.S."/>
            <person name="Hungria M."/>
            <person name="Nicolas M.F."/>
            <person name="Pereira M."/>
            <person name="Montes M.A."/>
            <person name="Cantao M.E."/>
            <person name="Vincentz M."/>
            <person name="Rafael M.S."/>
            <person name="Silverman N."/>
            <person name="Stoco P.H."/>
            <person name="Souza R.C."/>
            <person name="Vicentini R."/>
            <person name="Gazzinelli R.T."/>
            <person name="Neves Rde O."/>
            <person name="Silva R."/>
            <person name="Astolfi-Filho S."/>
            <person name="Maciel T.E."/>
            <person name="Urmenyi T.P."/>
            <person name="Tadei W.P."/>
            <person name="Camargo E.P."/>
            <person name="de Vasconcelos A.T."/>
        </authorList>
    </citation>
    <scope>NUCLEOTIDE SEQUENCE</scope>
</reference>
<evidence type="ECO:0000313" key="1">
    <source>
        <dbReference type="EMBL" id="ETN64719.1"/>
    </source>
</evidence>
<reference evidence="1 3" key="1">
    <citation type="journal article" date="2010" name="BMC Genomics">
        <title>Combination of measures distinguishes pre-miRNAs from other stem-loops in the genome of the newly sequenced Anopheles darlingi.</title>
        <authorList>
            <person name="Mendes N.D."/>
            <person name="Freitas A.T."/>
            <person name="Vasconcelos A.T."/>
            <person name="Sagot M.F."/>
        </authorList>
    </citation>
    <scope>NUCLEOTIDE SEQUENCE</scope>
</reference>
<dbReference type="EnsemblMetazoa" id="ADAC003533-RA">
    <property type="protein sequence ID" value="ADAC003533-PA"/>
    <property type="gene ID" value="ADAC003533"/>
</dbReference>
<dbReference type="HOGENOM" id="CLU_2624008_0_0_1"/>
<organism evidence="1">
    <name type="scientific">Anopheles darlingi</name>
    <name type="common">Mosquito</name>
    <dbReference type="NCBI Taxonomy" id="43151"/>
    <lineage>
        <taxon>Eukaryota</taxon>
        <taxon>Metazoa</taxon>
        <taxon>Ecdysozoa</taxon>
        <taxon>Arthropoda</taxon>
        <taxon>Hexapoda</taxon>
        <taxon>Insecta</taxon>
        <taxon>Pterygota</taxon>
        <taxon>Neoptera</taxon>
        <taxon>Endopterygota</taxon>
        <taxon>Diptera</taxon>
        <taxon>Nematocera</taxon>
        <taxon>Culicoidea</taxon>
        <taxon>Culicidae</taxon>
        <taxon>Anophelinae</taxon>
        <taxon>Anopheles</taxon>
    </lineage>
</organism>
<dbReference type="VEuPathDB" id="VectorBase:ADAC003533"/>
<accession>W5JPM6</accession>
<dbReference type="EMBL" id="ADMH02000898">
    <property type="protein sequence ID" value="ETN64719.1"/>
    <property type="molecule type" value="Genomic_DNA"/>
</dbReference>
<dbReference type="Proteomes" id="UP000000673">
    <property type="component" value="Unassembled WGS sequence"/>
</dbReference>
<evidence type="ECO:0000313" key="3">
    <source>
        <dbReference type="Proteomes" id="UP000000673"/>
    </source>
</evidence>
<reference evidence="2" key="4">
    <citation type="submission" date="2015-06" db="UniProtKB">
        <authorList>
            <consortium name="EnsemblMetazoa"/>
        </authorList>
    </citation>
    <scope>IDENTIFICATION</scope>
</reference>
<sequence>MFTEAEAEIANPAVLKLSASVQHISPGGPSGEAGGHRIGVYRMITMVDDAARTYYDDDDDSGVKGREWLQKVNAGQKK</sequence>